<name>A0A6C0EH92_9ZZZZ</name>
<organism evidence="1">
    <name type="scientific">viral metagenome</name>
    <dbReference type="NCBI Taxonomy" id="1070528"/>
    <lineage>
        <taxon>unclassified sequences</taxon>
        <taxon>metagenomes</taxon>
        <taxon>organismal metagenomes</taxon>
    </lineage>
</organism>
<proteinExistence type="predicted"/>
<evidence type="ECO:0000313" key="1">
    <source>
        <dbReference type="EMBL" id="QHT27793.1"/>
    </source>
</evidence>
<reference evidence="1" key="1">
    <citation type="journal article" date="2020" name="Nature">
        <title>Giant virus diversity and host interactions through global metagenomics.</title>
        <authorList>
            <person name="Schulz F."/>
            <person name="Roux S."/>
            <person name="Paez-Espino D."/>
            <person name="Jungbluth S."/>
            <person name="Walsh D.A."/>
            <person name="Denef V.J."/>
            <person name="McMahon K.D."/>
            <person name="Konstantinidis K.T."/>
            <person name="Eloe-Fadrosh E.A."/>
            <person name="Kyrpides N.C."/>
            <person name="Woyke T."/>
        </authorList>
    </citation>
    <scope>NUCLEOTIDE SEQUENCE</scope>
    <source>
        <strain evidence="1">GVMAG-M-3300000115-19</strain>
    </source>
</reference>
<accession>A0A6C0EH92</accession>
<dbReference type="AlphaFoldDB" id="A0A6C0EH92"/>
<sequence length="330" mass="38481">MSNRDDCMICDTKSNKELCKECAFHFKKGCIKINHRSDSYFPHPNCPCPCDGWERGGCQICSGNCHTKDSYGQVSCMFNCSMGINDWCPECIKWQVMRGWNRETGWFPGQWDYYDKEQDSFIFEAAIQKHYPDDALIYDPSFIRSEIDKDHEKYVDLAQELIKSRQLGWEVPDEDCDDDDDQIWSKRDDINGEPFTDYDDEIYSVKASGCGPKLTLESVEKESLWIELIIRGILQLNVKFYVEDGHPDDVIKCAPFEETVPQTQEEIDNDETHVGFLVNSSSRSEKWKELFGEWNTWDAVKMIQEGFYEEEKEHLIALGFMDPAYDKIIE</sequence>
<protein>
    <submittedName>
        <fullName evidence="1">Uncharacterized protein</fullName>
    </submittedName>
</protein>
<dbReference type="EMBL" id="MN738842">
    <property type="protein sequence ID" value="QHT27793.1"/>
    <property type="molecule type" value="Genomic_DNA"/>
</dbReference>